<evidence type="ECO:0008006" key="4">
    <source>
        <dbReference type="Google" id="ProtNLM"/>
    </source>
</evidence>
<proteinExistence type="predicted"/>
<dbReference type="EMBL" id="JACMSC010000002">
    <property type="protein sequence ID" value="KAG6534034.1"/>
    <property type="molecule type" value="Genomic_DNA"/>
</dbReference>
<feature type="compositionally biased region" description="Low complexity" evidence="1">
    <location>
        <begin position="263"/>
        <end position="278"/>
    </location>
</feature>
<sequence>MVVTTMMRLSSPSPENLRMRKKFKVSVRVDAVDGLPSALPGAGAAAAVEIEWRRRPSPKVVGALSFLAGRKKTERGVTSKRIADEGLNVAAARWGDGDQENRFEKVFRFRDSDLVAAGSLDGLDSCRAWDVSFTVLYGNIDNGVEVKELERIGTATVNLVEWARECLSQKTGGRPEEKELMKQLPISLVTDSLSSYGMLYVTVSFTEVSTGNVKPSSSANAENTKIEQMDRQIERSNSGSSDRGNTEDDGILADNTNRSHTASSSGISSPEPESTSKRWFSWRKKSKSSFSYGDLEGESKRTSLSQELFFSDNINKGSSGGSSQDDIDSVGRWTSEEFVSRDKQAKLKVQTFFASIDQRDPTAGGESACTAIVAVIADALHRNDLNTPTRSEFDAFIRQGSLEWQKLCNNKSYIERFPDKHFDLETILEAKTRPISILHDKSFIGFFQPESFKSLHGLMSFDDVWAEIVSDNARHNKVYIISWNDHFFILKLESDAYYIMDTLGERLYEGCQKAYVLRFDDTTEMYHCCEENKGAEDNEELICRGKDCCREYINRFLAAIPLQEELELEKKGIETNTALHQRLQIEFHLTQASTDGRSDGHLNWNDCWTSAVMNPWTTQGETILLGI</sequence>
<evidence type="ECO:0000313" key="3">
    <source>
        <dbReference type="Proteomes" id="UP000734854"/>
    </source>
</evidence>
<evidence type="ECO:0000313" key="2">
    <source>
        <dbReference type="EMBL" id="KAG6534034.1"/>
    </source>
</evidence>
<evidence type="ECO:0000256" key="1">
    <source>
        <dbReference type="SAM" id="MobiDB-lite"/>
    </source>
</evidence>
<dbReference type="Proteomes" id="UP000734854">
    <property type="component" value="Unassembled WGS sequence"/>
</dbReference>
<keyword evidence="3" id="KW-1185">Reference proteome</keyword>
<comment type="caution">
    <text evidence="2">The sequence shown here is derived from an EMBL/GenBank/DDBJ whole genome shotgun (WGS) entry which is preliminary data.</text>
</comment>
<dbReference type="AlphaFoldDB" id="A0A8J5IHB5"/>
<dbReference type="OrthoDB" id="733571at2759"/>
<feature type="compositionally biased region" description="Polar residues" evidence="1">
    <location>
        <begin position="210"/>
        <end position="223"/>
    </location>
</feature>
<feature type="compositionally biased region" description="Basic and acidic residues" evidence="1">
    <location>
        <begin position="224"/>
        <end position="234"/>
    </location>
</feature>
<feature type="region of interest" description="Disordered" evidence="1">
    <location>
        <begin position="210"/>
        <end position="278"/>
    </location>
</feature>
<protein>
    <recommendedName>
        <fullName evidence="4">C2 NT-type domain-containing protein</fullName>
    </recommendedName>
</protein>
<dbReference type="PANTHER" id="PTHR31182">
    <property type="entry name" value="C2 NT-TYPE DOMAIN-CONTAINING PROTEIN"/>
    <property type="match status" value="1"/>
</dbReference>
<accession>A0A8J5IHB5</accession>
<organism evidence="2 3">
    <name type="scientific">Zingiber officinale</name>
    <name type="common">Ginger</name>
    <name type="synonym">Amomum zingiber</name>
    <dbReference type="NCBI Taxonomy" id="94328"/>
    <lineage>
        <taxon>Eukaryota</taxon>
        <taxon>Viridiplantae</taxon>
        <taxon>Streptophyta</taxon>
        <taxon>Embryophyta</taxon>
        <taxon>Tracheophyta</taxon>
        <taxon>Spermatophyta</taxon>
        <taxon>Magnoliopsida</taxon>
        <taxon>Liliopsida</taxon>
        <taxon>Zingiberales</taxon>
        <taxon>Zingiberaceae</taxon>
        <taxon>Zingiber</taxon>
    </lineage>
</organism>
<dbReference type="PANTHER" id="PTHR31182:SF17">
    <property type="entry name" value="EEIG1_EHBP1 PROTEIN AMINO-TERMINAL DOMAIN PROTEIN"/>
    <property type="match status" value="1"/>
</dbReference>
<reference evidence="2 3" key="1">
    <citation type="submission" date="2020-08" db="EMBL/GenBank/DDBJ databases">
        <title>Plant Genome Project.</title>
        <authorList>
            <person name="Zhang R.-G."/>
        </authorList>
    </citation>
    <scope>NUCLEOTIDE SEQUENCE [LARGE SCALE GENOMIC DNA]</scope>
    <source>
        <tissue evidence="2">Rhizome</tissue>
    </source>
</reference>
<name>A0A8J5IHB5_ZINOF</name>
<gene>
    <name evidence="2" type="ORF">ZIOFF_007915</name>
</gene>